<protein>
    <submittedName>
        <fullName evidence="3">Uncharacterized protein</fullName>
    </submittedName>
</protein>
<dbReference type="STRING" id="985054.SAMN05444358_1321"/>
<feature type="domain" description="Antitoxin Xre-like helix-turn-helix" evidence="2">
    <location>
        <begin position="20"/>
        <end position="81"/>
    </location>
</feature>
<dbReference type="GO" id="GO:0003677">
    <property type="term" value="F:DNA binding"/>
    <property type="evidence" value="ECO:0007669"/>
    <property type="project" value="InterPro"/>
</dbReference>
<proteinExistence type="predicted"/>
<feature type="domain" description="Antitoxin Xre/MbcA/ParS-like toxin-binding" evidence="1">
    <location>
        <begin position="85"/>
        <end position="137"/>
    </location>
</feature>
<dbReference type="Pfam" id="PF20432">
    <property type="entry name" value="Xre-like-HTH"/>
    <property type="match status" value="1"/>
</dbReference>
<organism evidence="3 4">
    <name type="scientific">Ruegeria halocynthiae</name>
    <dbReference type="NCBI Taxonomy" id="985054"/>
    <lineage>
        <taxon>Bacteria</taxon>
        <taxon>Pseudomonadati</taxon>
        <taxon>Pseudomonadota</taxon>
        <taxon>Alphaproteobacteria</taxon>
        <taxon>Rhodobacterales</taxon>
        <taxon>Roseobacteraceae</taxon>
        <taxon>Ruegeria</taxon>
    </lineage>
</organism>
<gene>
    <name evidence="3" type="ORF">SAMN05444358_1321</name>
</gene>
<sequence length="137" mass="15121">MPQLQLVEKTAYQPAVPEVSDAEGAAMARAVVNLFAKWDITDAQAAVLLGGLSARTWARWKAGDIGRIPRDLKSRLSNLMGIHKALRIIFTDADRAYGWVKRPNEAFGETPALDVMLGGELTDIMRVRRYLDNVRGG</sequence>
<dbReference type="Pfam" id="PF09722">
    <property type="entry name" value="Xre_MbcA_ParS_C"/>
    <property type="match status" value="1"/>
</dbReference>
<evidence type="ECO:0000259" key="2">
    <source>
        <dbReference type="Pfam" id="PF20432"/>
    </source>
</evidence>
<dbReference type="Proteomes" id="UP000183400">
    <property type="component" value="Unassembled WGS sequence"/>
</dbReference>
<dbReference type="EMBL" id="FNNP01000032">
    <property type="protein sequence ID" value="SDX99084.1"/>
    <property type="molecule type" value="Genomic_DNA"/>
</dbReference>
<evidence type="ECO:0000313" key="3">
    <source>
        <dbReference type="EMBL" id="SDX99084.1"/>
    </source>
</evidence>
<dbReference type="AlphaFoldDB" id="A0A1H3G9C0"/>
<reference evidence="4" key="1">
    <citation type="submission" date="2016-10" db="EMBL/GenBank/DDBJ databases">
        <authorList>
            <person name="Varghese N."/>
            <person name="Submissions S."/>
        </authorList>
    </citation>
    <scope>NUCLEOTIDE SEQUENCE [LARGE SCALE GENOMIC DNA]</scope>
    <source>
        <strain evidence="4">DSM 27839</strain>
    </source>
</reference>
<evidence type="ECO:0000313" key="4">
    <source>
        <dbReference type="Proteomes" id="UP000183400"/>
    </source>
</evidence>
<dbReference type="OrthoDB" id="117888at2"/>
<keyword evidence="4" id="KW-1185">Reference proteome</keyword>
<dbReference type="InterPro" id="IPR024467">
    <property type="entry name" value="Xre/MbcA/ParS-like_toxin-bd"/>
</dbReference>
<evidence type="ECO:0000259" key="1">
    <source>
        <dbReference type="Pfam" id="PF09722"/>
    </source>
</evidence>
<name>A0A1H3G9C0_9RHOB</name>
<dbReference type="InterPro" id="IPR046847">
    <property type="entry name" value="Xre-like_HTH"/>
</dbReference>
<accession>A0A1H3G9C0</accession>
<dbReference type="RefSeq" id="WP_074739701.1">
    <property type="nucleotide sequence ID" value="NZ_FNNP01000032.1"/>
</dbReference>